<reference evidence="3" key="2">
    <citation type="submission" date="2020-05" db="EMBL/GenBank/DDBJ databases">
        <title>Complete genome sequence of Bradyrhizobium diazoefficiens XF6 isolated from soybean nodule.</title>
        <authorList>
            <person name="Noda R."/>
            <person name="Kakizaki K."/>
            <person name="Minamisawa K."/>
        </authorList>
    </citation>
    <scope>NUCLEOTIDE SEQUENCE</scope>
    <source>
        <strain evidence="3">XF6</strain>
    </source>
</reference>
<dbReference type="EMBL" id="AP023096">
    <property type="protein sequence ID" value="BCE63920.1"/>
    <property type="molecule type" value="Genomic_DNA"/>
</dbReference>
<protein>
    <submittedName>
        <fullName evidence="3">Uncharacterized protein</fullName>
    </submittedName>
</protein>
<evidence type="ECO:0000313" key="2">
    <source>
        <dbReference type="EMBL" id="BCE55186.1"/>
    </source>
</evidence>
<feature type="compositionally biased region" description="Basic and acidic residues" evidence="1">
    <location>
        <begin position="19"/>
        <end position="49"/>
    </location>
</feature>
<dbReference type="AlphaFoldDB" id="A0A810AK33"/>
<feature type="compositionally biased region" description="Basic and acidic residues" evidence="1">
    <location>
        <begin position="87"/>
        <end position="98"/>
    </location>
</feature>
<name>A0A810AK33_9BRAD</name>
<dbReference type="RefSeq" id="WP_182869778.1">
    <property type="nucleotide sequence ID" value="NZ_AP022638.1"/>
</dbReference>
<accession>A0A810AK33</accession>
<evidence type="ECO:0000256" key="1">
    <source>
        <dbReference type="SAM" id="MobiDB-lite"/>
    </source>
</evidence>
<reference evidence="2" key="1">
    <citation type="submission" date="2020-05" db="EMBL/GenBank/DDBJ databases">
        <title>Complete genome sequence of Bradyrhizobium diazoefficiens XF5 isolated from soybean nodule.</title>
        <authorList>
            <person name="Noda R."/>
            <person name="Kakizaki K."/>
            <person name="Minamisawa K."/>
        </authorList>
    </citation>
    <scope>NUCLEOTIDE SEQUENCE</scope>
    <source>
        <strain evidence="2">XF5</strain>
    </source>
</reference>
<feature type="compositionally biased region" description="Basic and acidic residues" evidence="1">
    <location>
        <begin position="1"/>
        <end position="12"/>
    </location>
</feature>
<proteinExistence type="predicted"/>
<sequence>MAEHNDAERRAAEQQAAAKKHEEDTRKRLAEEREEREKDRNERMADYSKVKPTPTQEENDLAVSGVHLPEHEADGSQEQPPQAENKQQQEHHRTRETKPAATHQQRGDYATRAQTPAPKAE</sequence>
<dbReference type="EMBL" id="AP023095">
    <property type="protein sequence ID" value="BCE55186.1"/>
    <property type="molecule type" value="Genomic_DNA"/>
</dbReference>
<feature type="compositionally biased region" description="Polar residues" evidence="1">
    <location>
        <begin position="76"/>
        <end position="86"/>
    </location>
</feature>
<evidence type="ECO:0000313" key="3">
    <source>
        <dbReference type="EMBL" id="BCE63920.1"/>
    </source>
</evidence>
<gene>
    <name evidence="2" type="ORF">XF5B_26980</name>
    <name evidence="3" type="ORF">XF6B_27190</name>
</gene>
<organism evidence="3">
    <name type="scientific">Bradyrhizobium diazoefficiens</name>
    <dbReference type="NCBI Taxonomy" id="1355477"/>
    <lineage>
        <taxon>Bacteria</taxon>
        <taxon>Pseudomonadati</taxon>
        <taxon>Pseudomonadota</taxon>
        <taxon>Alphaproteobacteria</taxon>
        <taxon>Hyphomicrobiales</taxon>
        <taxon>Nitrobacteraceae</taxon>
        <taxon>Bradyrhizobium</taxon>
    </lineage>
</organism>
<feature type="region of interest" description="Disordered" evidence="1">
    <location>
        <begin position="1"/>
        <end position="121"/>
    </location>
</feature>